<proteinExistence type="predicted"/>
<dbReference type="InterPro" id="IPR044034">
    <property type="entry name" value="NAC-like_UBA"/>
</dbReference>
<dbReference type="CDD" id="cd14361">
    <property type="entry name" value="UBA_HYPK"/>
    <property type="match status" value="1"/>
</dbReference>
<dbReference type="InterPro" id="IPR038922">
    <property type="entry name" value="HYPK_UBA"/>
</dbReference>
<dbReference type="InterPro" id="IPR052617">
    <property type="entry name" value="Huntingtin-int_K"/>
</dbReference>
<name>A0A4U7BEY5_9PEZI</name>
<dbReference type="EMBL" id="PTQR01000012">
    <property type="protein sequence ID" value="TKX26627.1"/>
    <property type="molecule type" value="Genomic_DNA"/>
</dbReference>
<dbReference type="Proteomes" id="UP000308133">
    <property type="component" value="Unassembled WGS sequence"/>
</dbReference>
<dbReference type="GO" id="GO:0050821">
    <property type="term" value="P:protein stabilization"/>
    <property type="evidence" value="ECO:0007669"/>
    <property type="project" value="TreeGrafter"/>
</dbReference>
<evidence type="ECO:0000313" key="3">
    <source>
        <dbReference type="EMBL" id="TKX26627.1"/>
    </source>
</evidence>
<evidence type="ECO:0000313" key="4">
    <source>
        <dbReference type="Proteomes" id="UP000308133"/>
    </source>
</evidence>
<dbReference type="AlphaFoldDB" id="A0A4U7BEY5"/>
<accession>A0A4U7BEY5</accession>
<evidence type="ECO:0000259" key="2">
    <source>
        <dbReference type="Pfam" id="PF19026"/>
    </source>
</evidence>
<dbReference type="Gene3D" id="1.10.8.10">
    <property type="entry name" value="DNA helicase RuvA subunit, C-terminal domain"/>
    <property type="match status" value="1"/>
</dbReference>
<gene>
    <name evidence="3" type="ORF">C1H76_1159</name>
</gene>
<dbReference type="GO" id="GO:0043066">
    <property type="term" value="P:negative regulation of apoptotic process"/>
    <property type="evidence" value="ECO:0007669"/>
    <property type="project" value="TreeGrafter"/>
</dbReference>
<feature type="domain" description="Nascent polypeptide-associated complex subunit alpha-like UBA" evidence="2">
    <location>
        <begin position="88"/>
        <end position="127"/>
    </location>
</feature>
<feature type="compositionally biased region" description="Basic and acidic residues" evidence="1">
    <location>
        <begin position="68"/>
        <end position="85"/>
    </location>
</feature>
<organism evidence="3 4">
    <name type="scientific">Elsinoe australis</name>
    <dbReference type="NCBI Taxonomy" id="40998"/>
    <lineage>
        <taxon>Eukaryota</taxon>
        <taxon>Fungi</taxon>
        <taxon>Dikarya</taxon>
        <taxon>Ascomycota</taxon>
        <taxon>Pezizomycotina</taxon>
        <taxon>Dothideomycetes</taxon>
        <taxon>Dothideomycetidae</taxon>
        <taxon>Myriangiales</taxon>
        <taxon>Elsinoaceae</taxon>
        <taxon>Elsinoe</taxon>
    </lineage>
</organism>
<comment type="caution">
    <text evidence="3">The sequence shown here is derived from an EMBL/GenBank/DDBJ whole genome shotgun (WGS) entry which is preliminary data.</text>
</comment>
<feature type="region of interest" description="Disordered" evidence="1">
    <location>
        <begin position="1"/>
        <end position="85"/>
    </location>
</feature>
<dbReference type="PANTHER" id="PTHR31184">
    <property type="entry name" value="HUNTINGTIN-INTERACTING PROTEIN K FAMILY MEMBER"/>
    <property type="match status" value="1"/>
</dbReference>
<dbReference type="Pfam" id="PF19026">
    <property type="entry name" value="UBA_HYPK"/>
    <property type="match status" value="1"/>
</dbReference>
<reference evidence="3 4" key="1">
    <citation type="submission" date="2018-02" db="EMBL/GenBank/DDBJ databases">
        <title>Draft genome sequences of Elsinoe sp., causing black scab on jojoba.</title>
        <authorList>
            <person name="Stodart B."/>
            <person name="Jeffress S."/>
            <person name="Ash G."/>
            <person name="Arun Chinnappa K."/>
        </authorList>
    </citation>
    <scope>NUCLEOTIDE SEQUENCE [LARGE SCALE GENOMIC DNA]</scope>
    <source>
        <strain evidence="3 4">Hillstone_2</strain>
    </source>
</reference>
<dbReference type="PANTHER" id="PTHR31184:SF2">
    <property type="entry name" value="HUNTINGTIN-INTERACTING PROTEIN K"/>
    <property type="match status" value="1"/>
</dbReference>
<sequence>MAEPQPPAVQEGDTMQSVPASADDKKAAAALSSLDQPSMSTGNAAPKKDIDSKAIGDAMQRLTVSEGKGGKEAAKAEKKEEQGPAKKVKIEAADVNLVVEQCDLSKVKATELLKSHDGDLGRALRGWVGVGA</sequence>
<evidence type="ECO:0000256" key="1">
    <source>
        <dbReference type="SAM" id="MobiDB-lite"/>
    </source>
</evidence>
<protein>
    <recommendedName>
        <fullName evidence="2">Nascent polypeptide-associated complex subunit alpha-like UBA domain-containing protein</fullName>
    </recommendedName>
</protein>